<name>A0A0D7WAE9_9FLAO</name>
<sequence length="106" mass="12786">MEQKEFKHTVFFWLKNPDNKKDRDVFETSLFYFIKNSKFIKTKHIGIPAQTNREVIDSSYTYSLSLSFNNKEDHDKYQNESNHHKFLEECSKLWTKVVVYDSINIL</sequence>
<dbReference type="InterPro" id="IPR013097">
    <property type="entry name" value="Dabb"/>
</dbReference>
<dbReference type="EMBL" id="JTDW01000004">
    <property type="protein sequence ID" value="KJD36140.1"/>
    <property type="molecule type" value="Genomic_DNA"/>
</dbReference>
<dbReference type="Gene3D" id="3.30.70.100">
    <property type="match status" value="1"/>
</dbReference>
<protein>
    <submittedName>
        <fullName evidence="2">Stress responsive protein</fullName>
    </submittedName>
</protein>
<evidence type="ECO:0000259" key="1">
    <source>
        <dbReference type="PROSITE" id="PS51502"/>
    </source>
</evidence>
<dbReference type="AlphaFoldDB" id="A0A0D7WAE9"/>
<dbReference type="OrthoDB" id="7189263at2"/>
<dbReference type="SUPFAM" id="SSF54909">
    <property type="entry name" value="Dimeric alpha+beta barrel"/>
    <property type="match status" value="1"/>
</dbReference>
<dbReference type="STRING" id="1435349.PW52_05905"/>
<dbReference type="RefSeq" id="WP_052823401.1">
    <property type="nucleotide sequence ID" value="NZ_JTDW01000004.1"/>
</dbReference>
<organism evidence="2 3">
    <name type="scientific">Neotamlana sedimentorum</name>
    <dbReference type="NCBI Taxonomy" id="1435349"/>
    <lineage>
        <taxon>Bacteria</taxon>
        <taxon>Pseudomonadati</taxon>
        <taxon>Bacteroidota</taxon>
        <taxon>Flavobacteriia</taxon>
        <taxon>Flavobacteriales</taxon>
        <taxon>Flavobacteriaceae</taxon>
        <taxon>Neotamlana</taxon>
    </lineage>
</organism>
<reference evidence="2 3" key="1">
    <citation type="submission" date="2014-11" db="EMBL/GenBank/DDBJ databases">
        <title>Tamlana sedimentorum sp. nov., isolated from shallow sand sediments of the Sea of Japan.</title>
        <authorList>
            <person name="Romanenko L.A."/>
        </authorList>
    </citation>
    <scope>NUCLEOTIDE SEQUENCE [LARGE SCALE GENOMIC DNA]</scope>
    <source>
        <strain evidence="2 3">JCM 19808</strain>
    </source>
</reference>
<dbReference type="PATRIC" id="fig|1435349.4.peg.2140"/>
<dbReference type="Pfam" id="PF07876">
    <property type="entry name" value="Dabb"/>
    <property type="match status" value="1"/>
</dbReference>
<feature type="domain" description="Stress-response A/B barrel" evidence="1">
    <location>
        <begin position="6"/>
        <end position="102"/>
    </location>
</feature>
<dbReference type="SMART" id="SM00886">
    <property type="entry name" value="Dabb"/>
    <property type="match status" value="1"/>
</dbReference>
<dbReference type="InterPro" id="IPR011008">
    <property type="entry name" value="Dimeric_a/b-barrel"/>
</dbReference>
<accession>A0A0D7WAE9</accession>
<keyword evidence="3" id="KW-1185">Reference proteome</keyword>
<comment type="caution">
    <text evidence="2">The sequence shown here is derived from an EMBL/GenBank/DDBJ whole genome shotgun (WGS) entry which is preliminary data.</text>
</comment>
<gene>
    <name evidence="2" type="ORF">PW52_05905</name>
</gene>
<dbReference type="PROSITE" id="PS51502">
    <property type="entry name" value="S_R_A_B_BARREL"/>
    <property type="match status" value="1"/>
</dbReference>
<evidence type="ECO:0000313" key="2">
    <source>
        <dbReference type="EMBL" id="KJD36140.1"/>
    </source>
</evidence>
<proteinExistence type="predicted"/>
<dbReference type="Proteomes" id="UP000032578">
    <property type="component" value="Unassembled WGS sequence"/>
</dbReference>
<evidence type="ECO:0000313" key="3">
    <source>
        <dbReference type="Proteomes" id="UP000032578"/>
    </source>
</evidence>